<dbReference type="PANTHER" id="PTHR43431">
    <property type="entry name" value="OXIDOREDUCTASE, SHORT CHAIN DEHYDROGENASE/REDUCTASE FAMILY (AFU_ORTHOLOGUE AFUA_5G14000)"/>
    <property type="match status" value="1"/>
</dbReference>
<organism evidence="1 2">
    <name type="scientific">Vermiconidia calcicola</name>
    <dbReference type="NCBI Taxonomy" id="1690605"/>
    <lineage>
        <taxon>Eukaryota</taxon>
        <taxon>Fungi</taxon>
        <taxon>Dikarya</taxon>
        <taxon>Ascomycota</taxon>
        <taxon>Pezizomycotina</taxon>
        <taxon>Dothideomycetes</taxon>
        <taxon>Dothideomycetidae</taxon>
        <taxon>Mycosphaerellales</taxon>
        <taxon>Extremaceae</taxon>
        <taxon>Vermiconidia</taxon>
    </lineage>
</organism>
<proteinExistence type="predicted"/>
<comment type="caution">
    <text evidence="1">The sequence shown here is derived from an EMBL/GenBank/DDBJ whole genome shotgun (WGS) entry which is preliminary data.</text>
</comment>
<name>A0AAV9QC48_9PEZI</name>
<evidence type="ECO:0000313" key="2">
    <source>
        <dbReference type="Proteomes" id="UP001345827"/>
    </source>
</evidence>
<dbReference type="Gene3D" id="3.40.50.720">
    <property type="entry name" value="NAD(P)-binding Rossmann-like Domain"/>
    <property type="match status" value="1"/>
</dbReference>
<gene>
    <name evidence="1" type="ORF">LTR25_003253</name>
</gene>
<dbReference type="InterPro" id="IPR002347">
    <property type="entry name" value="SDR_fam"/>
</dbReference>
<dbReference type="InterPro" id="IPR036291">
    <property type="entry name" value="NAD(P)-bd_dom_sf"/>
</dbReference>
<evidence type="ECO:0000313" key="1">
    <source>
        <dbReference type="EMBL" id="KAK5539550.1"/>
    </source>
</evidence>
<dbReference type="Pfam" id="PF00106">
    <property type="entry name" value="adh_short"/>
    <property type="match status" value="1"/>
</dbReference>
<dbReference type="AlphaFoldDB" id="A0AAV9QC48"/>
<sequence length="286" mass="31248">MSSQKAWAIVAGVGPGTGASVARRFAQKYSVALLARNPSNFEPLVKEIEAAGGKAVGISTDCADGKSVKSAFEQLKKEMGDASLAAAVYNVGGRFVRKPFLDLSEDDFEAGWEANGYLRDTLGVLVLTIILNRRGAFHFSKAVLPLLLESVKNSPEYPPTLIFTSATAAMKGSANCASFATGKFAMRALAQSLAREFGPKGIHVSHAIIDGVIDIERTKDYKFDHPDAKIKPEAVRVQRSPFGIVPCMELTKMTLPQIADSYWYLHTQPRTCFTNELDIRPYIEKW</sequence>
<dbReference type="EMBL" id="JAXLQG010000005">
    <property type="protein sequence ID" value="KAK5539550.1"/>
    <property type="molecule type" value="Genomic_DNA"/>
</dbReference>
<accession>A0AAV9QC48</accession>
<protein>
    <submittedName>
        <fullName evidence="1">Uncharacterized protein</fullName>
    </submittedName>
</protein>
<keyword evidence="2" id="KW-1185">Reference proteome</keyword>
<dbReference type="Proteomes" id="UP001345827">
    <property type="component" value="Unassembled WGS sequence"/>
</dbReference>
<reference evidence="1 2" key="1">
    <citation type="submission" date="2023-06" db="EMBL/GenBank/DDBJ databases">
        <title>Black Yeasts Isolated from many extreme environments.</title>
        <authorList>
            <person name="Coleine C."/>
            <person name="Stajich J.E."/>
            <person name="Selbmann L."/>
        </authorList>
    </citation>
    <scope>NUCLEOTIDE SEQUENCE [LARGE SCALE GENOMIC DNA]</scope>
    <source>
        <strain evidence="1 2">CCFEE 5887</strain>
    </source>
</reference>
<dbReference type="SUPFAM" id="SSF51735">
    <property type="entry name" value="NAD(P)-binding Rossmann-fold domains"/>
    <property type="match status" value="1"/>
</dbReference>
<dbReference type="PANTHER" id="PTHR43431:SF7">
    <property type="entry name" value="OXIDOREDUCTASE, SHORT CHAIN DEHYDROGENASE_REDUCTASE FAMILY (AFU_ORTHOLOGUE AFUA_5G14000)"/>
    <property type="match status" value="1"/>
</dbReference>